<sequence length="151" mass="18203">MDFFIKGINKLIKPSHEICGCKRYNYICFAIRFKQNFKNWTSGNDDIDKFIQNAQLSAHENVKEVLEWILYDRFYDIEYIANKKVYKANWIDGNIKCWDYEKQDWGRNNNIIVTLKELNDPKIITLEFMDEIKIDHKFYGITQNPETKPEF</sequence>
<proteinExistence type="predicted"/>
<reference evidence="1" key="1">
    <citation type="submission" date="2013-07" db="EMBL/GenBank/DDBJ databases">
        <title>The genome of an arbuscular mycorrhizal fungus provides insights into the evolution of the oldest plant symbiosis.</title>
        <authorList>
            <consortium name="DOE Joint Genome Institute"/>
            <person name="Tisserant E."/>
            <person name="Malbreil M."/>
            <person name="Kuo A."/>
            <person name="Kohler A."/>
            <person name="Symeonidi A."/>
            <person name="Balestrini R."/>
            <person name="Charron P."/>
            <person name="Duensing N."/>
            <person name="Frei-dit-Frey N."/>
            <person name="Gianinazzi-Pearson V."/>
            <person name="Gilbert B."/>
            <person name="Handa Y."/>
            <person name="Hijri M."/>
            <person name="Kaul R."/>
            <person name="Kawaguchi M."/>
            <person name="Krajinski F."/>
            <person name="Lammers P."/>
            <person name="Lapierre D."/>
            <person name="Masclaux F.G."/>
            <person name="Murat C."/>
            <person name="Morin E."/>
            <person name="Ndikumana S."/>
            <person name="Pagni M."/>
            <person name="Petitpierre D."/>
            <person name="Requena N."/>
            <person name="Rosikiewicz P."/>
            <person name="Riley R."/>
            <person name="Saito K."/>
            <person name="San Clemente H."/>
            <person name="Shapiro H."/>
            <person name="van Tuinen D."/>
            <person name="Becard G."/>
            <person name="Bonfante P."/>
            <person name="Paszkowski U."/>
            <person name="Shachar-Hill Y."/>
            <person name="Young J.P."/>
            <person name="Sanders I.R."/>
            <person name="Henrissat B."/>
            <person name="Rensing S.A."/>
            <person name="Grigoriev I.V."/>
            <person name="Corradi N."/>
            <person name="Roux C."/>
            <person name="Martin F."/>
        </authorList>
    </citation>
    <scope>NUCLEOTIDE SEQUENCE</scope>
    <source>
        <strain evidence="1">DAOM 197198</strain>
    </source>
</reference>
<dbReference type="HOGENOM" id="CLU_000288_7_17_1"/>
<protein>
    <submittedName>
        <fullName evidence="1">Uncharacterized protein</fullName>
    </submittedName>
</protein>
<dbReference type="EMBL" id="KI285518">
    <property type="protein sequence ID" value="ESA11888.1"/>
    <property type="molecule type" value="Genomic_DNA"/>
</dbReference>
<organism evidence="1">
    <name type="scientific">Rhizophagus irregularis (strain DAOM 181602 / DAOM 197198 / MUCL 43194)</name>
    <name type="common">Arbuscular mycorrhizal fungus</name>
    <name type="synonym">Glomus intraradices</name>
    <dbReference type="NCBI Taxonomy" id="747089"/>
    <lineage>
        <taxon>Eukaryota</taxon>
        <taxon>Fungi</taxon>
        <taxon>Fungi incertae sedis</taxon>
        <taxon>Mucoromycota</taxon>
        <taxon>Glomeromycotina</taxon>
        <taxon>Glomeromycetes</taxon>
        <taxon>Glomerales</taxon>
        <taxon>Glomeraceae</taxon>
        <taxon>Rhizophagus</taxon>
    </lineage>
</organism>
<gene>
    <name evidence="1" type="ORF">GLOINDRAFT_3088</name>
</gene>
<dbReference type="AlphaFoldDB" id="U9TZW7"/>
<name>U9TZW7_RHIID</name>
<dbReference type="Gene3D" id="1.10.10.1010">
    <property type="entry name" value="Intein homing endonuclease, domain IV"/>
    <property type="match status" value="1"/>
</dbReference>
<accession>U9TZW7</accession>
<evidence type="ECO:0000313" key="1">
    <source>
        <dbReference type="EMBL" id="ESA11888.1"/>
    </source>
</evidence>